<gene>
    <name evidence="1" type="ORF">DKX38_019108</name>
</gene>
<accession>A0A5N5KQG0</accession>
<organism evidence="1 2">
    <name type="scientific">Salix brachista</name>
    <dbReference type="NCBI Taxonomy" id="2182728"/>
    <lineage>
        <taxon>Eukaryota</taxon>
        <taxon>Viridiplantae</taxon>
        <taxon>Streptophyta</taxon>
        <taxon>Embryophyta</taxon>
        <taxon>Tracheophyta</taxon>
        <taxon>Spermatophyta</taxon>
        <taxon>Magnoliopsida</taxon>
        <taxon>eudicotyledons</taxon>
        <taxon>Gunneridae</taxon>
        <taxon>Pentapetalae</taxon>
        <taxon>rosids</taxon>
        <taxon>fabids</taxon>
        <taxon>Malpighiales</taxon>
        <taxon>Salicaceae</taxon>
        <taxon>Saliceae</taxon>
        <taxon>Salix</taxon>
    </lineage>
</organism>
<dbReference type="AlphaFoldDB" id="A0A5N5KQG0"/>
<evidence type="ECO:0000313" key="1">
    <source>
        <dbReference type="EMBL" id="KAB5532438.1"/>
    </source>
</evidence>
<protein>
    <submittedName>
        <fullName evidence="1">Uncharacterized protein</fullName>
    </submittedName>
</protein>
<sequence>MDVGQAYYNSNNKGDLPSSKVELYVIGIIRHQIFFKPRPKALISTALVITFSQPSDSVMFITVKFVAIEAQIALIRGEFVCDSKGKGRYWYLLVTVHHGGSYYLNILFLLSVHACEFYWVCLRNHSESSWEISSSSYRPRQSWYKTPFWFNSVMSSREKNAALNAGLYPLQDENQNV</sequence>
<keyword evidence="2" id="KW-1185">Reference proteome</keyword>
<proteinExistence type="predicted"/>
<comment type="caution">
    <text evidence="1">The sequence shown here is derived from an EMBL/GenBank/DDBJ whole genome shotgun (WGS) entry which is preliminary data.</text>
</comment>
<name>A0A5N5KQG0_9ROSI</name>
<dbReference type="Proteomes" id="UP000326939">
    <property type="component" value="Chromosome 12"/>
</dbReference>
<dbReference type="EMBL" id="VDCV01000012">
    <property type="protein sequence ID" value="KAB5532438.1"/>
    <property type="molecule type" value="Genomic_DNA"/>
</dbReference>
<reference evidence="2" key="1">
    <citation type="journal article" date="2019" name="Gigascience">
        <title>De novo genome assembly of the endangered Acer yangbiense, a plant species with extremely small populations endemic to Yunnan Province, China.</title>
        <authorList>
            <person name="Yang J."/>
            <person name="Wariss H.M."/>
            <person name="Tao L."/>
            <person name="Zhang R."/>
            <person name="Yun Q."/>
            <person name="Hollingsworth P."/>
            <person name="Dao Z."/>
            <person name="Luo G."/>
            <person name="Guo H."/>
            <person name="Ma Y."/>
            <person name="Sun W."/>
        </authorList>
    </citation>
    <scope>NUCLEOTIDE SEQUENCE [LARGE SCALE GENOMIC DNA]</scope>
    <source>
        <strain evidence="2">cv. br00</strain>
    </source>
</reference>
<evidence type="ECO:0000313" key="2">
    <source>
        <dbReference type="Proteomes" id="UP000326939"/>
    </source>
</evidence>